<feature type="compositionally biased region" description="Polar residues" evidence="6">
    <location>
        <begin position="189"/>
        <end position="202"/>
    </location>
</feature>
<proteinExistence type="inferred from homology"/>
<feature type="compositionally biased region" description="Polar residues" evidence="6">
    <location>
        <begin position="157"/>
        <end position="174"/>
    </location>
</feature>
<feature type="compositionally biased region" description="Low complexity" evidence="6">
    <location>
        <begin position="292"/>
        <end position="304"/>
    </location>
</feature>
<evidence type="ECO:0000256" key="4">
    <source>
        <dbReference type="ARBA" id="ARBA00023163"/>
    </source>
</evidence>
<keyword evidence="3" id="KW-0805">Transcription regulation</keyword>
<feature type="compositionally biased region" description="Polar residues" evidence="6">
    <location>
        <begin position="339"/>
        <end position="388"/>
    </location>
</feature>
<comment type="similarity">
    <text evidence="2">Belongs to the TAF12 family.</text>
</comment>
<comment type="subcellular location">
    <subcellularLocation>
        <location evidence="1">Nucleus</location>
    </subcellularLocation>
</comment>
<evidence type="ECO:0000256" key="2">
    <source>
        <dbReference type="ARBA" id="ARBA00007530"/>
    </source>
</evidence>
<evidence type="ECO:0000256" key="5">
    <source>
        <dbReference type="ARBA" id="ARBA00023242"/>
    </source>
</evidence>
<organism evidence="8 9">
    <name type="scientific">Daucus carota subsp. sativus</name>
    <name type="common">Carrot</name>
    <dbReference type="NCBI Taxonomy" id="79200"/>
    <lineage>
        <taxon>Eukaryota</taxon>
        <taxon>Viridiplantae</taxon>
        <taxon>Streptophyta</taxon>
        <taxon>Embryophyta</taxon>
        <taxon>Tracheophyta</taxon>
        <taxon>Spermatophyta</taxon>
        <taxon>Magnoliopsida</taxon>
        <taxon>eudicotyledons</taxon>
        <taxon>Gunneridae</taxon>
        <taxon>Pentapetalae</taxon>
        <taxon>asterids</taxon>
        <taxon>campanulids</taxon>
        <taxon>Apiales</taxon>
        <taxon>Apiaceae</taxon>
        <taxon>Apioideae</taxon>
        <taxon>Scandiceae</taxon>
        <taxon>Daucinae</taxon>
        <taxon>Daucus</taxon>
        <taxon>Daucus sect. Daucus</taxon>
    </lineage>
</organism>
<dbReference type="GO" id="GO:0017025">
    <property type="term" value="F:TBP-class protein binding"/>
    <property type="evidence" value="ECO:0007669"/>
    <property type="project" value="TreeGrafter"/>
</dbReference>
<sequence>MEPPAPTPTPLPNDVVTQPPPPTPVAPAPAPTPTPTPAAPTPQPPPPQQTPIAPQPSLQPTPPNPNPNPRPPIQQPQQLPASTIVNTQSRPPYNRPAWAQPPQQPQQTPHPHFQHFPGSAPAPPVPAFSSSAAPPVSTLPQRGGIAIGVPATPPPNFTNMTPVQPPQFTGQQFSGLARNPVAMPDTGPRSITNQLRQPIQGIQGTGMMGAPSAMRPGGVPAQHQQRPVQPSLRPQANLNTQPPNSQNFQNHSLLRASAVGSPSSSQGLQPHNQPWLPSGSQGKPPLPPTQFRPPSSTQPPQQRSILPPHHLPIANTQQQQHQISSGQQSQAALSHQQQEHYGQQYPPSRIQQSVPHQQQIARGQGIGNQKISSQPMAQSSAIQQNPSGATAVVGSGESCTRILSKRSIQELVAQIDPSETLDPEVEDILVDIADEFVESITTFGCSLAKHRKSNTLEAKDILLHLERNWNMTLPGFSGDEIKGYRKPSSSEIHRERLSAIKRSMLATETTNTKASGGQAGGNVKGHLKGAANIVGSPNPRMRDAS</sequence>
<dbReference type="EMBL" id="CP093345">
    <property type="protein sequence ID" value="WOG91103.1"/>
    <property type="molecule type" value="Genomic_DNA"/>
</dbReference>
<dbReference type="SUPFAM" id="SSF47113">
    <property type="entry name" value="Histone-fold"/>
    <property type="match status" value="1"/>
</dbReference>
<dbReference type="CDD" id="cd07981">
    <property type="entry name" value="HFD_TAF12"/>
    <property type="match status" value="1"/>
</dbReference>
<feature type="compositionally biased region" description="Polar residues" evidence="6">
    <location>
        <begin position="222"/>
        <end position="252"/>
    </location>
</feature>
<keyword evidence="9" id="KW-1185">Reference proteome</keyword>
<dbReference type="InterPro" id="IPR037794">
    <property type="entry name" value="TAF12"/>
</dbReference>
<feature type="compositionally biased region" description="Polar residues" evidence="6">
    <location>
        <begin position="260"/>
        <end position="272"/>
    </location>
</feature>
<dbReference type="GO" id="GO:0003677">
    <property type="term" value="F:DNA binding"/>
    <property type="evidence" value="ECO:0007669"/>
    <property type="project" value="TreeGrafter"/>
</dbReference>
<dbReference type="PRINTS" id="PR01217">
    <property type="entry name" value="PRICHEXTENSN"/>
</dbReference>
<dbReference type="PANTHER" id="PTHR12264">
    <property type="entry name" value="TRANSCRIPTION INITIATION FACTOR TFIID SUBUNIT 12"/>
    <property type="match status" value="1"/>
</dbReference>
<dbReference type="KEGG" id="dcr:108212096"/>
<dbReference type="InterPro" id="IPR003228">
    <property type="entry name" value="TFIID_TAF12_dom"/>
</dbReference>
<dbReference type="InterPro" id="IPR009072">
    <property type="entry name" value="Histone-fold"/>
</dbReference>
<dbReference type="GO" id="GO:0046982">
    <property type="term" value="F:protein heterodimerization activity"/>
    <property type="evidence" value="ECO:0007669"/>
    <property type="project" value="InterPro"/>
</dbReference>
<feature type="compositionally biased region" description="Pro residues" evidence="6">
    <location>
        <begin position="18"/>
        <end position="74"/>
    </location>
</feature>
<evidence type="ECO:0000256" key="3">
    <source>
        <dbReference type="ARBA" id="ARBA00023015"/>
    </source>
</evidence>
<feature type="region of interest" description="Disordered" evidence="6">
    <location>
        <begin position="1"/>
        <end position="393"/>
    </location>
</feature>
<dbReference type="GO" id="GO:0005669">
    <property type="term" value="C:transcription factor TFIID complex"/>
    <property type="evidence" value="ECO:0007669"/>
    <property type="project" value="InterPro"/>
</dbReference>
<evidence type="ECO:0000259" key="7">
    <source>
        <dbReference type="Pfam" id="PF03847"/>
    </source>
</evidence>
<gene>
    <name evidence="8" type="ORF">DCAR_0310351</name>
</gene>
<keyword evidence="4" id="KW-0804">Transcription</keyword>
<reference evidence="8" key="2">
    <citation type="submission" date="2022-03" db="EMBL/GenBank/DDBJ databases">
        <title>Draft title - Genomic analysis of global carrot germplasm unveils the trajectory of domestication and the origin of high carotenoid orange carrot.</title>
        <authorList>
            <person name="Iorizzo M."/>
            <person name="Ellison S."/>
            <person name="Senalik D."/>
            <person name="Macko-Podgorni A."/>
            <person name="Grzebelus D."/>
            <person name="Bostan H."/>
            <person name="Rolling W."/>
            <person name="Curaba J."/>
            <person name="Simon P."/>
        </authorList>
    </citation>
    <scope>NUCLEOTIDE SEQUENCE</scope>
    <source>
        <tissue evidence="8">Leaf</tissue>
    </source>
</reference>
<feature type="region of interest" description="Disordered" evidence="6">
    <location>
        <begin position="508"/>
        <end position="545"/>
    </location>
</feature>
<evidence type="ECO:0000313" key="8">
    <source>
        <dbReference type="EMBL" id="WOG91103.1"/>
    </source>
</evidence>
<dbReference type="GO" id="GO:0000124">
    <property type="term" value="C:SAGA complex"/>
    <property type="evidence" value="ECO:0007669"/>
    <property type="project" value="InterPro"/>
</dbReference>
<dbReference type="GO" id="GO:0051123">
    <property type="term" value="P:RNA polymerase II preinitiation complex assembly"/>
    <property type="evidence" value="ECO:0007669"/>
    <property type="project" value="TreeGrafter"/>
</dbReference>
<feature type="compositionally biased region" description="Low complexity" evidence="6">
    <location>
        <begin position="105"/>
        <end position="119"/>
    </location>
</feature>
<reference evidence="8" key="1">
    <citation type="journal article" date="2016" name="Nat. Genet.">
        <title>A high-quality carrot genome assembly provides new insights into carotenoid accumulation and asterid genome evolution.</title>
        <authorList>
            <person name="Iorizzo M."/>
            <person name="Ellison S."/>
            <person name="Senalik D."/>
            <person name="Zeng P."/>
            <person name="Satapoomin P."/>
            <person name="Huang J."/>
            <person name="Bowman M."/>
            <person name="Iovene M."/>
            <person name="Sanseverino W."/>
            <person name="Cavagnaro P."/>
            <person name="Yildiz M."/>
            <person name="Macko-Podgorni A."/>
            <person name="Moranska E."/>
            <person name="Grzebelus E."/>
            <person name="Grzebelus D."/>
            <person name="Ashrafi H."/>
            <person name="Zheng Z."/>
            <person name="Cheng S."/>
            <person name="Spooner D."/>
            <person name="Van Deynze A."/>
            <person name="Simon P."/>
        </authorList>
    </citation>
    <scope>NUCLEOTIDE SEQUENCE</scope>
    <source>
        <tissue evidence="8">Leaf</tissue>
    </source>
</reference>
<keyword evidence="5" id="KW-0539">Nucleus</keyword>
<dbReference type="AlphaFoldDB" id="A0AAF0WMR7"/>
<evidence type="ECO:0000256" key="6">
    <source>
        <dbReference type="SAM" id="MobiDB-lite"/>
    </source>
</evidence>
<dbReference type="FunFam" id="1.10.20.10:FF:000011">
    <property type="entry name" value="Transcription initiation factor TFIID subunit 12"/>
    <property type="match status" value="1"/>
</dbReference>
<evidence type="ECO:0000256" key="1">
    <source>
        <dbReference type="ARBA" id="ARBA00004123"/>
    </source>
</evidence>
<accession>A0AAF0WMR7</accession>
<feature type="domain" description="Transcription initiation factor TFIID subunit 12" evidence="7">
    <location>
        <begin position="404"/>
        <end position="471"/>
    </location>
</feature>
<feature type="compositionally biased region" description="Low complexity" evidence="6">
    <location>
        <begin position="127"/>
        <end position="136"/>
    </location>
</feature>
<evidence type="ECO:0000313" key="9">
    <source>
        <dbReference type="Proteomes" id="UP000077755"/>
    </source>
</evidence>
<name>A0AAF0WMR7_DAUCS</name>
<protein>
    <recommendedName>
        <fullName evidence="7">Transcription initiation factor TFIID subunit 12 domain-containing protein</fullName>
    </recommendedName>
</protein>
<feature type="compositionally biased region" description="Low complexity" evidence="6">
    <location>
        <begin position="317"/>
        <end position="336"/>
    </location>
</feature>
<dbReference type="Gene3D" id="1.10.20.10">
    <property type="entry name" value="Histone, subunit A"/>
    <property type="match status" value="1"/>
</dbReference>
<feature type="compositionally biased region" description="Pro residues" evidence="6">
    <location>
        <begin position="1"/>
        <end position="11"/>
    </location>
</feature>
<dbReference type="PANTHER" id="PTHR12264:SF21">
    <property type="entry name" value="TRANSCRIPTION INITIATION FACTOR TFIID SUBUNIT 12"/>
    <property type="match status" value="1"/>
</dbReference>
<dbReference type="Proteomes" id="UP000077755">
    <property type="component" value="Chromosome 3"/>
</dbReference>
<dbReference type="Pfam" id="PF03847">
    <property type="entry name" value="TFIID_20kDa"/>
    <property type="match status" value="1"/>
</dbReference>